<protein>
    <submittedName>
        <fullName evidence="2">Uncharacterized protein</fullName>
    </submittedName>
</protein>
<sequence length="291" mass="32940">MKTPSKKRGRGDDDVYGRRGGMTEQNHKRQRNDSIYGPNRRGDSDKASTQYAVSARSSNAGINLPRSYWLPFRACVRPGDIVWMTHHIEVSDSPSTKGMSVFYVCPKDSKAIMLSKRRPFVVLFANKYRYLALPIGTKGDWGLRKVDDLSTYMSFKHTIFQDDEWESETPKYISGSYTLHAGAPSSKAHIDLSRATTFDQPVERKGTVMGKLKTPDDLLLLTKRWKMVVGLEEETALTCAKSAAQELGGDELRELGKFVQERAGELKANRRDRYESDVPPHECPHAREPRP</sequence>
<evidence type="ECO:0000313" key="2">
    <source>
        <dbReference type="EMBL" id="USW50390.1"/>
    </source>
</evidence>
<feature type="region of interest" description="Disordered" evidence="1">
    <location>
        <begin position="1"/>
        <end position="49"/>
    </location>
</feature>
<evidence type="ECO:0000313" key="3">
    <source>
        <dbReference type="Proteomes" id="UP001056384"/>
    </source>
</evidence>
<keyword evidence="3" id="KW-1185">Reference proteome</keyword>
<accession>A0A9Q9AJW8</accession>
<reference evidence="2" key="1">
    <citation type="submission" date="2022-06" db="EMBL/GenBank/DDBJ databases">
        <title>Complete genome sequences of two strains of the flax pathogen Septoria linicola.</title>
        <authorList>
            <person name="Lapalu N."/>
            <person name="Simon A."/>
            <person name="Demenou B."/>
            <person name="Paumier D."/>
            <person name="Guillot M.-P."/>
            <person name="Gout L."/>
            <person name="Valade R."/>
        </authorList>
    </citation>
    <scope>NUCLEOTIDE SEQUENCE</scope>
    <source>
        <strain evidence="2">SE15195</strain>
    </source>
</reference>
<evidence type="ECO:0000256" key="1">
    <source>
        <dbReference type="SAM" id="MobiDB-lite"/>
    </source>
</evidence>
<name>A0A9Q9AJW8_9PEZI</name>
<dbReference type="AlphaFoldDB" id="A0A9Q9AJW8"/>
<organism evidence="2 3">
    <name type="scientific">Septoria linicola</name>
    <dbReference type="NCBI Taxonomy" id="215465"/>
    <lineage>
        <taxon>Eukaryota</taxon>
        <taxon>Fungi</taxon>
        <taxon>Dikarya</taxon>
        <taxon>Ascomycota</taxon>
        <taxon>Pezizomycotina</taxon>
        <taxon>Dothideomycetes</taxon>
        <taxon>Dothideomycetidae</taxon>
        <taxon>Mycosphaerellales</taxon>
        <taxon>Mycosphaerellaceae</taxon>
        <taxon>Septoria</taxon>
    </lineage>
</organism>
<gene>
    <name evidence="2" type="ORF">Slin15195_G037090</name>
</gene>
<dbReference type="EMBL" id="CP099419">
    <property type="protein sequence ID" value="USW50390.1"/>
    <property type="molecule type" value="Genomic_DNA"/>
</dbReference>
<dbReference type="Proteomes" id="UP001056384">
    <property type="component" value="Chromosome 2"/>
</dbReference>
<proteinExistence type="predicted"/>
<feature type="region of interest" description="Disordered" evidence="1">
    <location>
        <begin position="267"/>
        <end position="291"/>
    </location>
</feature>